<gene>
    <name evidence="2" type="ORF">HBH25_09835</name>
</gene>
<evidence type="ECO:0000313" key="3">
    <source>
        <dbReference type="Proteomes" id="UP000746535"/>
    </source>
</evidence>
<name>A0ABX0YE13_9PSED</name>
<evidence type="ECO:0000256" key="1">
    <source>
        <dbReference type="SAM" id="MobiDB-lite"/>
    </source>
</evidence>
<dbReference type="RefSeq" id="WP_168083732.1">
    <property type="nucleotide sequence ID" value="NZ_JAAVJI010000004.1"/>
</dbReference>
<protein>
    <submittedName>
        <fullName evidence="2">Uncharacterized protein</fullName>
    </submittedName>
</protein>
<feature type="region of interest" description="Disordered" evidence="1">
    <location>
        <begin position="1"/>
        <end position="38"/>
    </location>
</feature>
<feature type="compositionally biased region" description="Polar residues" evidence="1">
    <location>
        <begin position="10"/>
        <end position="19"/>
    </location>
</feature>
<evidence type="ECO:0000313" key="2">
    <source>
        <dbReference type="EMBL" id="NJP01165.1"/>
    </source>
</evidence>
<organism evidence="2 3">
    <name type="scientific">Pseudomonas quercus</name>
    <dbReference type="NCBI Taxonomy" id="2722792"/>
    <lineage>
        <taxon>Bacteria</taxon>
        <taxon>Pseudomonadati</taxon>
        <taxon>Pseudomonadota</taxon>
        <taxon>Gammaproteobacteria</taxon>
        <taxon>Pseudomonadales</taxon>
        <taxon>Pseudomonadaceae</taxon>
        <taxon>Pseudomonas</taxon>
    </lineage>
</organism>
<sequence>MEPIRRGIAHNTQATSANPAQGAPAAIEAHPSGHDSSLTAQMLSNHSVNELNAKERQGTENEKALAQVAKYALESGQLKISPKQPAVFFNLGCNVIKKLW</sequence>
<accession>A0ABX0YE13</accession>
<dbReference type="Proteomes" id="UP000746535">
    <property type="component" value="Unassembled WGS sequence"/>
</dbReference>
<reference evidence="2 3" key="1">
    <citation type="submission" date="2020-03" db="EMBL/GenBank/DDBJ databases">
        <authorList>
            <person name="Wang L."/>
            <person name="He N."/>
            <person name="Li Y."/>
            <person name="Fang Y."/>
            <person name="Zhang F."/>
        </authorList>
    </citation>
    <scope>NUCLEOTIDE SEQUENCE [LARGE SCALE GENOMIC DNA]</scope>
    <source>
        <strain evidence="3">hsmgli-8</strain>
    </source>
</reference>
<dbReference type="EMBL" id="JAAVJI010000004">
    <property type="protein sequence ID" value="NJP01165.1"/>
    <property type="molecule type" value="Genomic_DNA"/>
</dbReference>
<proteinExistence type="predicted"/>
<comment type="caution">
    <text evidence="2">The sequence shown here is derived from an EMBL/GenBank/DDBJ whole genome shotgun (WGS) entry which is preliminary data.</text>
</comment>
<keyword evidence="3" id="KW-1185">Reference proteome</keyword>